<feature type="transmembrane region" description="Helical" evidence="1">
    <location>
        <begin position="321"/>
        <end position="338"/>
    </location>
</feature>
<gene>
    <name evidence="2" type="ORF">GCM10010507_53020</name>
</gene>
<comment type="caution">
    <text evidence="2">The sequence shown here is derived from an EMBL/GenBank/DDBJ whole genome shotgun (WGS) entry which is preliminary data.</text>
</comment>
<evidence type="ECO:0008006" key="4">
    <source>
        <dbReference type="Google" id="ProtNLM"/>
    </source>
</evidence>
<reference evidence="2" key="2">
    <citation type="submission" date="2020-09" db="EMBL/GenBank/DDBJ databases">
        <authorList>
            <person name="Sun Q."/>
            <person name="Ohkuma M."/>
        </authorList>
    </citation>
    <scope>NUCLEOTIDE SEQUENCE</scope>
    <source>
        <strain evidence="2">JCM 4633</strain>
    </source>
</reference>
<name>A0A918WPE2_STRCJ</name>
<keyword evidence="1" id="KW-0472">Membrane</keyword>
<dbReference type="AlphaFoldDB" id="A0A918WPE2"/>
<feature type="transmembrane region" description="Helical" evidence="1">
    <location>
        <begin position="350"/>
        <end position="368"/>
    </location>
</feature>
<keyword evidence="1" id="KW-1133">Transmembrane helix</keyword>
<feature type="transmembrane region" description="Helical" evidence="1">
    <location>
        <begin position="296"/>
        <end position="314"/>
    </location>
</feature>
<accession>A0A918WPE2</accession>
<feature type="transmembrane region" description="Helical" evidence="1">
    <location>
        <begin position="31"/>
        <end position="55"/>
    </location>
</feature>
<dbReference type="Proteomes" id="UP000646244">
    <property type="component" value="Unassembled WGS sequence"/>
</dbReference>
<keyword evidence="1" id="KW-0812">Transmembrane</keyword>
<feature type="transmembrane region" description="Helical" evidence="1">
    <location>
        <begin position="157"/>
        <end position="174"/>
    </location>
</feature>
<dbReference type="EMBL" id="BMVB01000024">
    <property type="protein sequence ID" value="GHC68081.1"/>
    <property type="molecule type" value="Genomic_DNA"/>
</dbReference>
<organism evidence="2 3">
    <name type="scientific">Streptomyces cinnamoneus</name>
    <name type="common">Streptoverticillium cinnamoneum</name>
    <dbReference type="NCBI Taxonomy" id="53446"/>
    <lineage>
        <taxon>Bacteria</taxon>
        <taxon>Bacillati</taxon>
        <taxon>Actinomycetota</taxon>
        <taxon>Actinomycetes</taxon>
        <taxon>Kitasatosporales</taxon>
        <taxon>Streptomycetaceae</taxon>
        <taxon>Streptomyces</taxon>
        <taxon>Streptomyces cinnamoneus group</taxon>
    </lineage>
</organism>
<evidence type="ECO:0000256" key="1">
    <source>
        <dbReference type="SAM" id="Phobius"/>
    </source>
</evidence>
<feature type="transmembrane region" description="Helical" evidence="1">
    <location>
        <begin position="222"/>
        <end position="240"/>
    </location>
</feature>
<reference evidence="2" key="1">
    <citation type="journal article" date="2014" name="Int. J. Syst. Evol. Microbiol.">
        <title>Complete genome sequence of Corynebacterium casei LMG S-19264T (=DSM 44701T), isolated from a smear-ripened cheese.</title>
        <authorList>
            <consortium name="US DOE Joint Genome Institute (JGI-PGF)"/>
            <person name="Walter F."/>
            <person name="Albersmeier A."/>
            <person name="Kalinowski J."/>
            <person name="Ruckert C."/>
        </authorList>
    </citation>
    <scope>NUCLEOTIDE SEQUENCE</scope>
    <source>
        <strain evidence="2">JCM 4633</strain>
    </source>
</reference>
<sequence length="519" mass="54484">MRLPERGAMRSVRLVPGSRGRERPARARPAAGVPALPWLAGVAAAYAFAQLVLVVPGTGLGWDETVYVSQVAPRAPAAFFSAPRARGVTFLAAPVVALTSSTGVLRVWLAALSGCGLFVSLWVWRRLLPVPVLVVAGALFCGLWVTLFYGPQVMPNLWVAFGALCATGCFLRAVRDGGDRRARTGLLLAVAFTALMRPGDALALVLPLAGAALAVRAWRRPAVLVALAAGVALGGAEWVVEAYLRYGGLAARLHRAGEIQGGWGLRLALGHHVRALQGRTLCRPCDVPWRHPLTAAWWFALPVLTAGGLVVAARRRRLPEIAVPVSVAVCLAVPYQLLDYAAPRFLLPAYALLALPVAVFLTAAATTVRSPARGAVRLLGATVLALALLVHVGVQYKVLEKVVSRSGDSRDAFARVAGELHRLGVRPPCIVSGTEAVRIAFRAGCASRQTSGHDGSISAAELVAAAGRHPVAVVVSAGRATPAYARGWHAEPLPPLPGEPAGLRVHLSVPPASGDVRRP</sequence>
<evidence type="ECO:0000313" key="2">
    <source>
        <dbReference type="EMBL" id="GHC68081.1"/>
    </source>
</evidence>
<feature type="transmembrane region" description="Helical" evidence="1">
    <location>
        <begin position="375"/>
        <end position="394"/>
    </location>
</feature>
<feature type="transmembrane region" description="Helical" evidence="1">
    <location>
        <begin position="105"/>
        <end position="124"/>
    </location>
</feature>
<protein>
    <recommendedName>
        <fullName evidence="4">Integral membrane protein</fullName>
    </recommendedName>
</protein>
<proteinExistence type="predicted"/>
<feature type="transmembrane region" description="Helical" evidence="1">
    <location>
        <begin position="130"/>
        <end position="150"/>
    </location>
</feature>
<evidence type="ECO:0000313" key="3">
    <source>
        <dbReference type="Proteomes" id="UP000646244"/>
    </source>
</evidence>